<dbReference type="InterPro" id="IPR026258">
    <property type="entry name" value="SRP68"/>
</dbReference>
<evidence type="ECO:0000313" key="12">
    <source>
        <dbReference type="EMBL" id="CEJ84580.1"/>
    </source>
</evidence>
<evidence type="ECO:0000256" key="3">
    <source>
        <dbReference type="ARBA" id="ARBA00009352"/>
    </source>
</evidence>
<evidence type="ECO:0000256" key="10">
    <source>
        <dbReference type="PIRNR" id="PIRNR038995"/>
    </source>
</evidence>
<dbReference type="GO" id="GO:0005730">
    <property type="term" value="C:nucleolus"/>
    <property type="evidence" value="ECO:0007669"/>
    <property type="project" value="UniProtKB-SubCell"/>
</dbReference>
<keyword evidence="5 10" id="KW-0694">RNA-binding</keyword>
<dbReference type="PIRSF" id="PIRSF038995">
    <property type="entry name" value="SRP68"/>
    <property type="match status" value="1"/>
</dbReference>
<keyword evidence="13" id="KW-1185">Reference proteome</keyword>
<evidence type="ECO:0000256" key="8">
    <source>
        <dbReference type="ARBA" id="ARBA00023274"/>
    </source>
</evidence>
<dbReference type="OrthoDB" id="10255118at2759"/>
<sequence>MDITTFITQGREKALLYGDHSTYHAQLSKRLLGCRKKLGIVTKNRGKFQKKDAVTAENIAENAQYLHLLLLTSERAWAQAMSMKTIHSNGPKGIVGRTRSHIISRLDKAARCAQHLVDILSDTAASGANVQDILEAKGYTAVIRGSKLFECQSWQTCLENYSIARVIYSALSSKGNADLYKDLLSETIDPSIRYAAYQLKTPRTVPIPAIARKAFPQSDSTLVAQVNEVEPGALTGQLDADEGLPSGEDTPRTLTWRSREVKIEDAQIALAWAKVKLAKTALGANLSEQSERAPHQVAASYDDILTATQDAVDATKQAIDEMRGEGVAQSDPRMQSLQITRTAVNYEMISWRIGRNRVLTGEQDGAVENYASKKKAKKTEETAESDEHKLKDASASKKLTKLKEKVALYEGTLQNIQSIKELPGVAADEGLSAKLAAFESYFKSLKALAIARSHAITDNASNALALIQYAFDECQQASQLPKDSEPAASTPLDIEVTSASVNFLGRLIHGELQRYRAIVHIDNLRSEQKSHSSTDKVPLAERLHTYPIDGADMTKIAQFPPKKSFIPMKPLFLDIAWNYINYPSKQDKGAAQPSPAKAAASEGAQEQKRGWFGFGR</sequence>
<comment type="function">
    <text evidence="10">Component of the signal recognition particle (SRP) complex, a ribonucleoprotein complex that mediates the cotranslational targeting of secretory and membrane proteins to the endoplasmic reticulum (ER). The SRP complex interacts with the signal sequence in nascent secretory and membrane proteins and directs them to the membrane of the ER.</text>
</comment>
<feature type="region of interest" description="Disordered" evidence="11">
    <location>
        <begin position="586"/>
        <end position="616"/>
    </location>
</feature>
<evidence type="ECO:0000256" key="1">
    <source>
        <dbReference type="ARBA" id="ARBA00004496"/>
    </source>
</evidence>
<comment type="similarity">
    <text evidence="3 10">Belongs to the SRP68 family.</text>
</comment>
<dbReference type="CDD" id="cd15481">
    <property type="entry name" value="SRP68-RBD"/>
    <property type="match status" value="1"/>
</dbReference>
<evidence type="ECO:0000256" key="11">
    <source>
        <dbReference type="SAM" id="MobiDB-lite"/>
    </source>
</evidence>
<dbReference type="InterPro" id="IPR038253">
    <property type="entry name" value="SRP68_N_sf"/>
</dbReference>
<dbReference type="AlphaFoldDB" id="A0A0A1TB07"/>
<organism evidence="12 13">
    <name type="scientific">[Torrubiella] hemipterigena</name>
    <dbReference type="NCBI Taxonomy" id="1531966"/>
    <lineage>
        <taxon>Eukaryota</taxon>
        <taxon>Fungi</taxon>
        <taxon>Dikarya</taxon>
        <taxon>Ascomycota</taxon>
        <taxon>Pezizomycotina</taxon>
        <taxon>Sordariomycetes</taxon>
        <taxon>Hypocreomycetidae</taxon>
        <taxon>Hypocreales</taxon>
        <taxon>Clavicipitaceae</taxon>
        <taxon>Clavicipitaceae incertae sedis</taxon>
        <taxon>'Torrubiella' clade</taxon>
    </lineage>
</organism>
<protein>
    <recommendedName>
        <fullName evidence="9 10">Signal recognition particle subunit SRP68</fullName>
        <shortName evidence="10">SRP68</shortName>
    </recommendedName>
</protein>
<dbReference type="GO" id="GO:0005047">
    <property type="term" value="F:signal recognition particle binding"/>
    <property type="evidence" value="ECO:0007669"/>
    <property type="project" value="InterPro"/>
</dbReference>
<name>A0A0A1TB07_9HYPO</name>
<feature type="compositionally biased region" description="Low complexity" evidence="11">
    <location>
        <begin position="590"/>
        <end position="601"/>
    </location>
</feature>
<evidence type="ECO:0000256" key="9">
    <source>
        <dbReference type="ARBA" id="ARBA00029498"/>
    </source>
</evidence>
<gene>
    <name evidence="12" type="ORF">VHEMI03517</name>
</gene>
<accession>A0A0A1TB07</accession>
<dbReference type="PANTHER" id="PTHR12860">
    <property type="entry name" value="SIGNAL RECOGNITION PARTICLE 68 KDA PROTEIN"/>
    <property type="match status" value="1"/>
</dbReference>
<evidence type="ECO:0000313" key="13">
    <source>
        <dbReference type="Proteomes" id="UP000039046"/>
    </source>
</evidence>
<keyword evidence="8 10" id="KW-0687">Ribonucleoprotein</keyword>
<reference evidence="12 13" key="1">
    <citation type="journal article" date="2015" name="Genome Announc.">
        <title>Draft Genome Sequence and Gene Annotation of the Entomopathogenic Fungus Verticillium hemipterigenum.</title>
        <authorList>
            <person name="Horn F."/>
            <person name="Habel A."/>
            <person name="Scharf D.H."/>
            <person name="Dworschak J."/>
            <person name="Brakhage A.A."/>
            <person name="Guthke R."/>
            <person name="Hertweck C."/>
            <person name="Linde J."/>
        </authorList>
    </citation>
    <scope>NUCLEOTIDE SEQUENCE [LARGE SCALE GENOMIC DNA]</scope>
</reference>
<keyword evidence="7" id="KW-0539">Nucleus</keyword>
<evidence type="ECO:0000256" key="6">
    <source>
        <dbReference type="ARBA" id="ARBA00023135"/>
    </source>
</evidence>
<dbReference type="GO" id="GO:0006614">
    <property type="term" value="P:SRP-dependent cotranslational protein targeting to membrane"/>
    <property type="evidence" value="ECO:0007669"/>
    <property type="project" value="InterPro"/>
</dbReference>
<dbReference type="EMBL" id="CDHN01000002">
    <property type="protein sequence ID" value="CEJ84580.1"/>
    <property type="molecule type" value="Genomic_DNA"/>
</dbReference>
<dbReference type="InterPro" id="IPR034652">
    <property type="entry name" value="SRP68-RBD"/>
</dbReference>
<dbReference type="PANTHER" id="PTHR12860:SF0">
    <property type="entry name" value="SIGNAL RECOGNITION PARTICLE SUBUNIT SRP68"/>
    <property type="match status" value="1"/>
</dbReference>
<dbReference type="HOGENOM" id="CLU_018649_2_0_1"/>
<dbReference type="Proteomes" id="UP000039046">
    <property type="component" value="Unassembled WGS sequence"/>
</dbReference>
<dbReference type="GO" id="GO:0005786">
    <property type="term" value="C:signal recognition particle, endoplasmic reticulum targeting"/>
    <property type="evidence" value="ECO:0007669"/>
    <property type="project" value="UniProtKB-KW"/>
</dbReference>
<evidence type="ECO:0000256" key="5">
    <source>
        <dbReference type="ARBA" id="ARBA00022884"/>
    </source>
</evidence>
<evidence type="ECO:0000256" key="4">
    <source>
        <dbReference type="ARBA" id="ARBA00022490"/>
    </source>
</evidence>
<proteinExistence type="inferred from homology"/>
<dbReference type="Gene3D" id="1.10.3450.40">
    <property type="entry name" value="Signal recognition particle, SRP68 subunit, RNA-binding domain"/>
    <property type="match status" value="1"/>
</dbReference>
<dbReference type="GO" id="GO:0030942">
    <property type="term" value="F:endoplasmic reticulum signal peptide binding"/>
    <property type="evidence" value="ECO:0007669"/>
    <property type="project" value="InterPro"/>
</dbReference>
<dbReference type="GO" id="GO:0008312">
    <property type="term" value="F:7S RNA binding"/>
    <property type="evidence" value="ECO:0007669"/>
    <property type="project" value="InterPro"/>
</dbReference>
<feature type="compositionally biased region" description="Basic and acidic residues" evidence="11">
    <location>
        <begin position="378"/>
        <end position="390"/>
    </location>
</feature>
<dbReference type="Pfam" id="PF16969">
    <property type="entry name" value="SRP68"/>
    <property type="match status" value="1"/>
</dbReference>
<keyword evidence="6 10" id="KW-0733">Signal recognition particle</keyword>
<comment type="subcellular location">
    <subcellularLocation>
        <location evidence="1 10">Cytoplasm</location>
    </subcellularLocation>
    <subcellularLocation>
        <location evidence="2">Nucleus</location>
        <location evidence="2">Nucleolus</location>
    </subcellularLocation>
</comment>
<keyword evidence="4 10" id="KW-0963">Cytoplasm</keyword>
<evidence type="ECO:0000256" key="7">
    <source>
        <dbReference type="ARBA" id="ARBA00023242"/>
    </source>
</evidence>
<dbReference type="STRING" id="1531966.A0A0A1TB07"/>
<evidence type="ECO:0000256" key="2">
    <source>
        <dbReference type="ARBA" id="ARBA00004604"/>
    </source>
</evidence>
<feature type="region of interest" description="Disordered" evidence="11">
    <location>
        <begin position="370"/>
        <end position="390"/>
    </location>
</feature>